<evidence type="ECO:0000259" key="1">
    <source>
        <dbReference type="Pfam" id="PF07727"/>
    </source>
</evidence>
<dbReference type="PANTHER" id="PTHR11439:SF483">
    <property type="entry name" value="PEPTIDE SYNTHASE GLIP-LIKE, PUTATIVE (AFU_ORTHOLOGUE AFUA_3G12920)-RELATED"/>
    <property type="match status" value="1"/>
</dbReference>
<dbReference type="EMBL" id="BKCJ010379409">
    <property type="protein sequence ID" value="GFA16733.1"/>
    <property type="molecule type" value="Genomic_DNA"/>
</dbReference>
<dbReference type="GO" id="GO:0003676">
    <property type="term" value="F:nucleic acid binding"/>
    <property type="evidence" value="ECO:0007669"/>
    <property type="project" value="InterPro"/>
</dbReference>
<comment type="caution">
    <text evidence="2">The sequence shown here is derived from an EMBL/GenBank/DDBJ whole genome shotgun (WGS) entry which is preliminary data.</text>
</comment>
<dbReference type="InterPro" id="IPR013103">
    <property type="entry name" value="RVT_2"/>
</dbReference>
<dbReference type="InterPro" id="IPR012337">
    <property type="entry name" value="RNaseH-like_sf"/>
</dbReference>
<dbReference type="Pfam" id="PF07727">
    <property type="entry name" value="RVT_2"/>
    <property type="match status" value="1"/>
</dbReference>
<sequence>MRVQIINGKKYILVIVDDYSWFTWVKFLRTKDETPEVVIKFLQQIQVGLNKTVRYICTNNGIEFVNKTLTEYYERIVGTPSSTTIDQDAPSLSILPTSSALQSHSLHQGVAAESTFMEDNPVAPIDNNPFINVFALEPSFDASSTEDESFAPVARIEAIRIYIANAAGKNMTIYQMDVKTTFLNDELKEEVYVSQPEGFVDPDHPTHVYRLKKALYGLKQALRVCWSSKKQKSTAISATEAEYIAMSGCCARILWMRSQLTDYGFVFNKIPLYCDNRSAITLCCNNVQHSRIISSRIYSKALPRERYEFLLSRLGMKSMSPATLKHLQEEEGE</sequence>
<evidence type="ECO:0000313" key="2">
    <source>
        <dbReference type="EMBL" id="GFA16733.1"/>
    </source>
</evidence>
<reference evidence="2" key="1">
    <citation type="journal article" date="2019" name="Sci. Rep.">
        <title>Draft genome of Tanacetum cinerariifolium, the natural source of mosquito coil.</title>
        <authorList>
            <person name="Yamashiro T."/>
            <person name="Shiraishi A."/>
            <person name="Satake H."/>
            <person name="Nakayama K."/>
        </authorList>
    </citation>
    <scope>NUCLEOTIDE SEQUENCE</scope>
</reference>
<name>A0A699J757_TANCI</name>
<dbReference type="SUPFAM" id="SSF53098">
    <property type="entry name" value="Ribonuclease H-like"/>
    <property type="match status" value="1"/>
</dbReference>
<proteinExistence type="predicted"/>
<dbReference type="AlphaFoldDB" id="A0A699J757"/>
<dbReference type="CDD" id="cd09272">
    <property type="entry name" value="RNase_HI_RT_Ty1"/>
    <property type="match status" value="1"/>
</dbReference>
<feature type="domain" description="Reverse transcriptase Ty1/copia-type" evidence="1">
    <location>
        <begin position="147"/>
        <end position="230"/>
    </location>
</feature>
<accession>A0A699J757</accession>
<gene>
    <name evidence="2" type="ORF">Tci_588705</name>
</gene>
<protein>
    <submittedName>
        <fullName evidence="2">Retrovirus-related Pol polyprotein from transposon TNT 1-94</fullName>
    </submittedName>
</protein>
<dbReference type="InterPro" id="IPR036397">
    <property type="entry name" value="RNaseH_sf"/>
</dbReference>
<dbReference type="PANTHER" id="PTHR11439">
    <property type="entry name" value="GAG-POL-RELATED RETROTRANSPOSON"/>
    <property type="match status" value="1"/>
</dbReference>
<dbReference type="Gene3D" id="3.30.420.10">
    <property type="entry name" value="Ribonuclease H-like superfamily/Ribonuclease H"/>
    <property type="match status" value="1"/>
</dbReference>
<organism evidence="2">
    <name type="scientific">Tanacetum cinerariifolium</name>
    <name type="common">Dalmatian daisy</name>
    <name type="synonym">Chrysanthemum cinerariifolium</name>
    <dbReference type="NCBI Taxonomy" id="118510"/>
    <lineage>
        <taxon>Eukaryota</taxon>
        <taxon>Viridiplantae</taxon>
        <taxon>Streptophyta</taxon>
        <taxon>Embryophyta</taxon>
        <taxon>Tracheophyta</taxon>
        <taxon>Spermatophyta</taxon>
        <taxon>Magnoliopsida</taxon>
        <taxon>eudicotyledons</taxon>
        <taxon>Gunneridae</taxon>
        <taxon>Pentapetalae</taxon>
        <taxon>asterids</taxon>
        <taxon>campanulids</taxon>
        <taxon>Asterales</taxon>
        <taxon>Asteraceae</taxon>
        <taxon>Asteroideae</taxon>
        <taxon>Anthemideae</taxon>
        <taxon>Anthemidinae</taxon>
        <taxon>Tanacetum</taxon>
    </lineage>
</organism>